<dbReference type="PANTHER" id="PTHR37234:SF1">
    <property type="entry name" value="OS03G0319200 PROTEIN"/>
    <property type="match status" value="1"/>
</dbReference>
<dbReference type="Proteomes" id="UP001642487">
    <property type="component" value="Chromosome 5"/>
</dbReference>
<reference evidence="1 2" key="1">
    <citation type="submission" date="2024-03" db="EMBL/GenBank/DDBJ databases">
        <authorList>
            <person name="Gkanogiannis A."/>
            <person name="Becerra Lopez-Lavalle L."/>
        </authorList>
    </citation>
    <scope>NUCLEOTIDE SEQUENCE [LARGE SCALE GENOMIC DNA]</scope>
</reference>
<gene>
    <name evidence="1" type="ORF">CITCOLO1_LOCUS15012</name>
</gene>
<evidence type="ECO:0008006" key="3">
    <source>
        <dbReference type="Google" id="ProtNLM"/>
    </source>
</evidence>
<evidence type="ECO:0000313" key="2">
    <source>
        <dbReference type="Proteomes" id="UP001642487"/>
    </source>
</evidence>
<sequence>MKRLNSFLSSSSQVEISSDNLLLRRSSHRRRSRSFGCVSSLLHFLSNNNHSRRNISITFVHNNVPELDKAISESKISPSPKHESAANLLISASDSPQITERSESAMSTTTVERFRGARGPIVRLMGLESSTAEEGVPAAAEKQRQVMEALEKCEQNLKALKEFIEAFELTESFRSSSPAGEGKRIELMVLEQKEEPSPASVLEELSRRRHFVNHHGCNNTMFFHRPPANSGRIQSQQTQQVQRKKPEGDMMMFNLSKFDRITKTKTHEIVIGNWKSEKAAESPLCSNSKVAMRDCVEEVFKDISWGQKREMGRIGLALQNQIYGDLIEELVKDLNFSHTCSYYSSLPFEACKRRLCF</sequence>
<keyword evidence="2" id="KW-1185">Reference proteome</keyword>
<protein>
    <recommendedName>
        <fullName evidence="3">DUF3741 domain-containing protein</fullName>
    </recommendedName>
</protein>
<proteinExistence type="predicted"/>
<dbReference type="EMBL" id="OZ021739">
    <property type="protein sequence ID" value="CAK9322846.1"/>
    <property type="molecule type" value="Genomic_DNA"/>
</dbReference>
<organism evidence="1 2">
    <name type="scientific">Citrullus colocynthis</name>
    <name type="common">colocynth</name>
    <dbReference type="NCBI Taxonomy" id="252529"/>
    <lineage>
        <taxon>Eukaryota</taxon>
        <taxon>Viridiplantae</taxon>
        <taxon>Streptophyta</taxon>
        <taxon>Embryophyta</taxon>
        <taxon>Tracheophyta</taxon>
        <taxon>Spermatophyta</taxon>
        <taxon>Magnoliopsida</taxon>
        <taxon>eudicotyledons</taxon>
        <taxon>Gunneridae</taxon>
        <taxon>Pentapetalae</taxon>
        <taxon>rosids</taxon>
        <taxon>fabids</taxon>
        <taxon>Cucurbitales</taxon>
        <taxon>Cucurbitaceae</taxon>
        <taxon>Benincaseae</taxon>
        <taxon>Citrullus</taxon>
    </lineage>
</organism>
<accession>A0ABP0YR23</accession>
<dbReference type="PANTHER" id="PTHR37234">
    <property type="entry name" value="OS03G0319200 PROTEIN"/>
    <property type="match status" value="1"/>
</dbReference>
<evidence type="ECO:0000313" key="1">
    <source>
        <dbReference type="EMBL" id="CAK9322846.1"/>
    </source>
</evidence>
<name>A0ABP0YR23_9ROSI</name>